<organism evidence="1 2">
    <name type="scientific">Ulvibacterium marinum</name>
    <dbReference type="NCBI Taxonomy" id="2419782"/>
    <lineage>
        <taxon>Bacteria</taxon>
        <taxon>Pseudomonadati</taxon>
        <taxon>Bacteroidota</taxon>
        <taxon>Flavobacteriia</taxon>
        <taxon>Flavobacteriales</taxon>
        <taxon>Flavobacteriaceae</taxon>
        <taxon>Ulvibacterium</taxon>
    </lineage>
</organism>
<sequence>MKKYFVLILALGLSGCFLYSDDDGEILPTVIEGTILYEDTLEPVLFPRLVISAMQRTRGTENNTLQERTLYLTEDDGGKFSVFFEDNKEIDYFDLFIVDYDDDSYTDLSGGSPSYTKRNLVCQPTDCNEFKPGREYLGIKILVPPRP</sequence>
<reference evidence="1 2" key="1">
    <citation type="submission" date="2018-10" db="EMBL/GenBank/DDBJ databases">
        <title>Ulvibacterium marinum gen. nov., sp. nov., a novel marine bacterium of the family Flavobacteriaceae, isolated from a culture of the green alga Ulva prolifera.</title>
        <authorList>
            <person name="Zhang Z."/>
        </authorList>
    </citation>
    <scope>NUCLEOTIDE SEQUENCE [LARGE SCALE GENOMIC DNA]</scope>
    <source>
        <strain evidence="1 2">CCMM003</strain>
    </source>
</reference>
<name>A0A3B0BRY9_9FLAO</name>
<comment type="caution">
    <text evidence="1">The sequence shown here is derived from an EMBL/GenBank/DDBJ whole genome shotgun (WGS) entry which is preliminary data.</text>
</comment>
<proteinExistence type="predicted"/>
<accession>A0A3B0BRY9</accession>
<gene>
    <name evidence="1" type="ORF">D7Z94_25240</name>
</gene>
<dbReference type="EMBL" id="RBCJ01000008">
    <property type="protein sequence ID" value="RKN75108.1"/>
    <property type="molecule type" value="Genomic_DNA"/>
</dbReference>
<protein>
    <submittedName>
        <fullName evidence="1">Uncharacterized protein</fullName>
    </submittedName>
</protein>
<dbReference type="OrthoDB" id="1201884at2"/>
<dbReference type="RefSeq" id="WP_120714451.1">
    <property type="nucleotide sequence ID" value="NZ_RBCJ01000008.1"/>
</dbReference>
<evidence type="ECO:0000313" key="1">
    <source>
        <dbReference type="EMBL" id="RKN75108.1"/>
    </source>
</evidence>
<evidence type="ECO:0000313" key="2">
    <source>
        <dbReference type="Proteomes" id="UP000276603"/>
    </source>
</evidence>
<keyword evidence="2" id="KW-1185">Reference proteome</keyword>
<dbReference type="Proteomes" id="UP000276603">
    <property type="component" value="Unassembled WGS sequence"/>
</dbReference>
<dbReference type="AlphaFoldDB" id="A0A3B0BRY9"/>
<dbReference type="PROSITE" id="PS51257">
    <property type="entry name" value="PROKAR_LIPOPROTEIN"/>
    <property type="match status" value="1"/>
</dbReference>